<comment type="caution">
    <text evidence="1">The sequence shown here is derived from an EMBL/GenBank/DDBJ whole genome shotgun (WGS) entry which is preliminary data.</text>
</comment>
<dbReference type="EMBL" id="DABFUC010000009">
    <property type="protein sequence ID" value="HAI8958134.1"/>
    <property type="molecule type" value="Genomic_DNA"/>
</dbReference>
<dbReference type="AlphaFoldDB" id="A0A0H0JJI2"/>
<dbReference type="RefSeq" id="WP_000240138.1">
    <property type="nucleotide sequence ID" value="NZ_BFKJ01000133.1"/>
</dbReference>
<evidence type="ECO:0000313" key="2">
    <source>
        <dbReference type="EMBL" id="HAI8958134.1"/>
    </source>
</evidence>
<evidence type="ECO:0000313" key="1">
    <source>
        <dbReference type="EMBL" id="EFI0211605.1"/>
    </source>
</evidence>
<gene>
    <name evidence="1" type="ORF">BG944_000703</name>
    <name evidence="2" type="ORF">HKA49_002282</name>
</gene>
<proteinExistence type="predicted"/>
<organism evidence="1 3">
    <name type="scientific">Escherichia coli</name>
    <dbReference type="NCBI Taxonomy" id="562"/>
    <lineage>
        <taxon>Bacteria</taxon>
        <taxon>Pseudomonadati</taxon>
        <taxon>Pseudomonadota</taxon>
        <taxon>Gammaproteobacteria</taxon>
        <taxon>Enterobacterales</taxon>
        <taxon>Enterobacteriaceae</taxon>
        <taxon>Escherichia</taxon>
    </lineage>
</organism>
<reference evidence="2" key="3">
    <citation type="submission" date="2020-04" db="EMBL/GenBank/DDBJ databases">
        <authorList>
            <consortium name="NCBI Pathogen Detection Project"/>
        </authorList>
    </citation>
    <scope>NUCLEOTIDE SEQUENCE</scope>
    <source>
        <strain evidence="2">TW14994</strain>
    </source>
</reference>
<evidence type="ECO:0000313" key="3">
    <source>
        <dbReference type="Proteomes" id="UP000521994"/>
    </source>
</evidence>
<evidence type="ECO:0000313" key="4">
    <source>
        <dbReference type="Proteomes" id="UP000842385"/>
    </source>
</evidence>
<name>A0A0H0JJI2_ECOLX</name>
<accession>A0A0H0JJI2</accession>
<dbReference type="EMBL" id="AASXRC010000003">
    <property type="protein sequence ID" value="EFI0211605.1"/>
    <property type="molecule type" value="Genomic_DNA"/>
</dbReference>
<protein>
    <submittedName>
        <fullName evidence="1">Uncharacterized protein</fullName>
    </submittedName>
</protein>
<sequence length="294" mass="34742">MVKLVGNDSSKIKYLENKLIENGYHFYSGGVDKDYREYQLRVFNYLVSQNVSEQNINSFFAEVDNSYTRGFPSESELDWYRNDPRASLWLSCELYEKLKEETPKYNIDFLSPEALQPDHNVRIEAIRHCMDEWPMYFTTPAEFIKDKSIEWAELLDQHDLFRSVRSSKVDVCSWLRDYLRGNTSIGLKRICGNSSEEIMSWCYASYFIWRKNNLHSPDSVELFIRKFKSAWSTQKNRNKNKEEKKLVTMSVNISQQAHDMLRDMSMKDSMSNNAIIESAILRLYNIKNSKVRSK</sequence>
<reference evidence="2 4" key="1">
    <citation type="journal article" date="2018" name="Genome Biol.">
        <title>SKESA: strategic k-mer extension for scrupulous assemblies.</title>
        <authorList>
            <person name="Souvorov A."/>
            <person name="Agarwala R."/>
            <person name="Lipman D.J."/>
        </authorList>
    </citation>
    <scope>NUCLEOTIDE SEQUENCE [LARGE SCALE GENOMIC DNA]</scope>
    <source>
        <strain evidence="2 4">TW14994</strain>
    </source>
</reference>
<dbReference type="Proteomes" id="UP000521994">
    <property type="component" value="Unassembled WGS sequence"/>
</dbReference>
<dbReference type="Proteomes" id="UP000842385">
    <property type="component" value="Unassembled WGS sequence"/>
</dbReference>
<reference evidence="1 3" key="2">
    <citation type="submission" date="2020-02" db="EMBL/GenBank/DDBJ databases">
        <authorList>
            <consortium name="PulseNet: The National Subtyping Network for Foodborne Disease Surveillance"/>
            <person name="Tarr C.L."/>
            <person name="Trees E."/>
            <person name="Katz L.S."/>
            <person name="Carleton-Romer H.A."/>
            <person name="Stroika S."/>
            <person name="Kucerova Z."/>
            <person name="Roache K.F."/>
            <person name="Sabol A.L."/>
            <person name="Besser J."/>
            <person name="Gerner-Smidt P."/>
        </authorList>
    </citation>
    <scope>NUCLEOTIDE SEQUENCE [LARGE SCALE GENOMIC DNA]</scope>
    <source>
        <strain evidence="1 3">2014C-3796</strain>
    </source>
</reference>